<evidence type="ECO:0000313" key="2">
    <source>
        <dbReference type="Proteomes" id="UP000294299"/>
    </source>
</evidence>
<reference evidence="1 2" key="1">
    <citation type="submission" date="2019-02" db="EMBL/GenBank/DDBJ databases">
        <authorList>
            <person name="Lehtovirta-Morley E L."/>
        </authorList>
    </citation>
    <scope>NUCLEOTIDE SEQUENCE [LARGE SCALE GENOMIC DNA]</scope>
    <source>
        <strain evidence="1">NFRAN1</strain>
    </source>
</reference>
<dbReference type="AlphaFoldDB" id="A0A484IGD2"/>
<protein>
    <submittedName>
        <fullName evidence="1">Uncharacterized protein</fullName>
    </submittedName>
</protein>
<evidence type="ECO:0000313" key="1">
    <source>
        <dbReference type="EMBL" id="VFJ14714.1"/>
    </source>
</evidence>
<sequence>MHHDILNRHKMYIYCMTNLEYPNHIMMSLHSLYKAIAAKKNEK</sequence>
<accession>A0A484IGD2</accession>
<proteinExistence type="predicted"/>
<organism evidence="1 2">
    <name type="scientific">Candidatus Nitrosocosmicus franklandianus</name>
    <dbReference type="NCBI Taxonomy" id="1798806"/>
    <lineage>
        <taxon>Archaea</taxon>
        <taxon>Nitrososphaerota</taxon>
        <taxon>Nitrososphaeria</taxon>
        <taxon>Nitrososphaerales</taxon>
        <taxon>Nitrososphaeraceae</taxon>
        <taxon>Candidatus Nitrosocosmicus</taxon>
    </lineage>
</organism>
<dbReference type="Proteomes" id="UP000294299">
    <property type="component" value="Chromosome NFRAN"/>
</dbReference>
<gene>
    <name evidence="1" type="ORF">NFRAN_2392</name>
</gene>
<dbReference type="KEGG" id="nfn:NFRAN_2392"/>
<dbReference type="EMBL" id="LR216287">
    <property type="protein sequence ID" value="VFJ14714.1"/>
    <property type="molecule type" value="Genomic_DNA"/>
</dbReference>
<name>A0A484IGD2_9ARCH</name>
<keyword evidence="2" id="KW-1185">Reference proteome</keyword>